<comment type="caution">
    <text evidence="2">The sequence shown here is derived from an EMBL/GenBank/DDBJ whole genome shotgun (WGS) entry which is preliminary data.</text>
</comment>
<sequence>MAHLALLSLAQVPAAAAATTRTQSVVSWAGILALSEPPPGGIPHPVRYMLWDKSNFLRSCGLPQRHAYYVHTASISDRASDDPWGHEPCPANVHHTYGATATLFQIPHSTCSPPWVRFLALLNLIFESPARSWLCGPWLQ</sequence>
<feature type="signal peptide" evidence="1">
    <location>
        <begin position="1"/>
        <end position="17"/>
    </location>
</feature>
<proteinExistence type="predicted"/>
<organism evidence="2 3">
    <name type="scientific">Colletotrichum navitas</name>
    <dbReference type="NCBI Taxonomy" id="681940"/>
    <lineage>
        <taxon>Eukaryota</taxon>
        <taxon>Fungi</taxon>
        <taxon>Dikarya</taxon>
        <taxon>Ascomycota</taxon>
        <taxon>Pezizomycotina</taxon>
        <taxon>Sordariomycetes</taxon>
        <taxon>Hypocreomycetidae</taxon>
        <taxon>Glomerellales</taxon>
        <taxon>Glomerellaceae</taxon>
        <taxon>Colletotrichum</taxon>
        <taxon>Colletotrichum graminicola species complex</taxon>
    </lineage>
</organism>
<keyword evidence="1" id="KW-0732">Signal</keyword>
<dbReference type="Proteomes" id="UP001230504">
    <property type="component" value="Unassembled WGS sequence"/>
</dbReference>
<dbReference type="RefSeq" id="XP_060418224.1">
    <property type="nucleotide sequence ID" value="XM_060556945.1"/>
</dbReference>
<dbReference type="AlphaFoldDB" id="A0AAD8QAG9"/>
<gene>
    <name evidence="2" type="ORF">LY79DRAFT_541609</name>
</gene>
<evidence type="ECO:0000313" key="2">
    <source>
        <dbReference type="EMBL" id="KAK1597434.1"/>
    </source>
</evidence>
<keyword evidence="3" id="KW-1185">Reference proteome</keyword>
<evidence type="ECO:0000256" key="1">
    <source>
        <dbReference type="SAM" id="SignalP"/>
    </source>
</evidence>
<protein>
    <submittedName>
        <fullName evidence="2">Uncharacterized protein</fullName>
    </submittedName>
</protein>
<reference evidence="2" key="1">
    <citation type="submission" date="2021-06" db="EMBL/GenBank/DDBJ databases">
        <title>Comparative genomics, transcriptomics and evolutionary studies reveal genomic signatures of adaptation to plant cell wall in hemibiotrophic fungi.</title>
        <authorList>
            <consortium name="DOE Joint Genome Institute"/>
            <person name="Baroncelli R."/>
            <person name="Diaz J.F."/>
            <person name="Benocci T."/>
            <person name="Peng M."/>
            <person name="Battaglia E."/>
            <person name="Haridas S."/>
            <person name="Andreopoulos W."/>
            <person name="Labutti K."/>
            <person name="Pangilinan J."/>
            <person name="Floch G.L."/>
            <person name="Makela M.R."/>
            <person name="Henrissat B."/>
            <person name="Grigoriev I.V."/>
            <person name="Crouch J.A."/>
            <person name="De Vries R.P."/>
            <person name="Sukno S.A."/>
            <person name="Thon M.R."/>
        </authorList>
    </citation>
    <scope>NUCLEOTIDE SEQUENCE</scope>
    <source>
        <strain evidence="2">CBS 125086</strain>
    </source>
</reference>
<feature type="chain" id="PRO_5041956346" evidence="1">
    <location>
        <begin position="18"/>
        <end position="140"/>
    </location>
</feature>
<accession>A0AAD8QAG9</accession>
<name>A0AAD8QAG9_9PEZI</name>
<dbReference type="EMBL" id="JAHLJV010000008">
    <property type="protein sequence ID" value="KAK1597434.1"/>
    <property type="molecule type" value="Genomic_DNA"/>
</dbReference>
<dbReference type="GeneID" id="85441185"/>
<evidence type="ECO:0000313" key="3">
    <source>
        <dbReference type="Proteomes" id="UP001230504"/>
    </source>
</evidence>